<protein>
    <recommendedName>
        <fullName evidence="3">CRISPR-associated protein</fullName>
    </recommendedName>
</protein>
<evidence type="ECO:0000313" key="1">
    <source>
        <dbReference type="EMBL" id="QDL09806.1"/>
    </source>
</evidence>
<dbReference type="Gene3D" id="3.40.50.10770">
    <property type="entry name" value="Hypothetical protein VC1899 like domain (Restriction endonuclease-like)"/>
    <property type="match status" value="1"/>
</dbReference>
<dbReference type="KEGG" id="bsen:DP114_19645"/>
<keyword evidence="2" id="KW-1185">Reference proteome</keyword>
<proteinExistence type="predicted"/>
<evidence type="ECO:0000313" key="2">
    <source>
        <dbReference type="Proteomes" id="UP000503129"/>
    </source>
</evidence>
<organism evidence="1 2">
    <name type="scientific">Brasilonema sennae CENA114</name>
    <dbReference type="NCBI Taxonomy" id="415709"/>
    <lineage>
        <taxon>Bacteria</taxon>
        <taxon>Bacillati</taxon>
        <taxon>Cyanobacteriota</taxon>
        <taxon>Cyanophyceae</taxon>
        <taxon>Nostocales</taxon>
        <taxon>Scytonemataceae</taxon>
        <taxon>Brasilonema</taxon>
        <taxon>Bromeliae group (in: Brasilonema)</taxon>
    </lineage>
</organism>
<dbReference type="AlphaFoldDB" id="A0A856MLK6"/>
<sequence>MPKLLLVTVGGSFQPIVTAIHTLQPERIIFIASDGDKGSKSQVIGEGTPCEVRRGSEVIDRLPNIPAQVGLGDRFQPERDLILIQNPDDLSECYLKIHQCIRHLQQQAPDDEILADYTGGTKTLSAALVLAAVDNGISLYLTIATSRENLVKVERGEATRLVDTSFRNHTKLPWF</sequence>
<name>A0A856MLK6_9CYAN</name>
<evidence type="ECO:0008006" key="3">
    <source>
        <dbReference type="Google" id="ProtNLM"/>
    </source>
</evidence>
<reference evidence="1 2" key="1">
    <citation type="submission" date="2018-06" db="EMBL/GenBank/DDBJ databases">
        <title>Comparative genomics of Brasilonema spp. strains.</title>
        <authorList>
            <person name="Alvarenga D.O."/>
            <person name="Fiore M.F."/>
            <person name="Varani A.M."/>
        </authorList>
    </citation>
    <scope>NUCLEOTIDE SEQUENCE [LARGE SCALE GENOMIC DNA]</scope>
    <source>
        <strain evidence="1 2">CENA114</strain>
    </source>
</reference>
<dbReference type="EMBL" id="CP030118">
    <property type="protein sequence ID" value="QDL09806.1"/>
    <property type="molecule type" value="Genomic_DNA"/>
</dbReference>
<accession>A0A856MLK6</accession>
<gene>
    <name evidence="1" type="ORF">DP114_19645</name>
</gene>
<dbReference type="RefSeq" id="WP_171976899.1">
    <property type="nucleotide sequence ID" value="NZ_CAWOXK010000001.1"/>
</dbReference>
<dbReference type="Proteomes" id="UP000503129">
    <property type="component" value="Chromosome"/>
</dbReference>